<dbReference type="InterPro" id="IPR002401">
    <property type="entry name" value="Cyt_P450_E_grp-I"/>
</dbReference>
<comment type="caution">
    <text evidence="7">The sequence shown here is derived from an EMBL/GenBank/DDBJ whole genome shotgun (WGS) entry which is preliminary data.</text>
</comment>
<dbReference type="PANTHER" id="PTHR47944:SF4">
    <property type="entry name" value="OS09G0441700 PROTEIN"/>
    <property type="match status" value="1"/>
</dbReference>
<dbReference type="Gene3D" id="1.10.630.10">
    <property type="entry name" value="Cytochrome P450"/>
    <property type="match status" value="1"/>
</dbReference>
<dbReference type="AlphaFoldDB" id="A0A835EZC9"/>
<dbReference type="PRINTS" id="PR00463">
    <property type="entry name" value="EP450I"/>
</dbReference>
<dbReference type="OrthoDB" id="1470350at2759"/>
<accession>A0A835EZC9</accession>
<keyword evidence="4" id="KW-0560">Oxidoreductase</keyword>
<dbReference type="InterPro" id="IPR001128">
    <property type="entry name" value="Cyt_P450"/>
</dbReference>
<dbReference type="PANTHER" id="PTHR47944">
    <property type="entry name" value="CYTOCHROME P450 98A9"/>
    <property type="match status" value="1"/>
</dbReference>
<keyword evidence="2" id="KW-0349">Heme</keyword>
<evidence type="ECO:0000256" key="1">
    <source>
        <dbReference type="ARBA" id="ARBA00010617"/>
    </source>
</evidence>
<reference evidence="7" key="1">
    <citation type="submission" date="2020-07" db="EMBL/GenBank/DDBJ databases">
        <title>Genome sequence and genetic diversity analysis of an under-domesticated orphan crop, white fonio (Digitaria exilis).</title>
        <authorList>
            <person name="Bennetzen J.L."/>
            <person name="Chen S."/>
            <person name="Ma X."/>
            <person name="Wang X."/>
            <person name="Yssel A.E.J."/>
            <person name="Chaluvadi S.R."/>
            <person name="Johnson M."/>
            <person name="Gangashetty P."/>
            <person name="Hamidou F."/>
            <person name="Sanogo M.D."/>
            <person name="Zwaenepoel A."/>
            <person name="Wallace J."/>
            <person name="Van De Peer Y."/>
            <person name="Van Deynze A."/>
        </authorList>
    </citation>
    <scope>NUCLEOTIDE SEQUENCE</scope>
    <source>
        <tissue evidence="7">Leaves</tissue>
    </source>
</reference>
<evidence type="ECO:0000256" key="6">
    <source>
        <dbReference type="SAM" id="Phobius"/>
    </source>
</evidence>
<dbReference type="InterPro" id="IPR036396">
    <property type="entry name" value="Cyt_P450_sf"/>
</dbReference>
<keyword evidence="6" id="KW-1133">Transmembrane helix</keyword>
<name>A0A835EZC9_9POAL</name>
<dbReference type="Pfam" id="PF00067">
    <property type="entry name" value="p450"/>
    <property type="match status" value="1"/>
</dbReference>
<comment type="similarity">
    <text evidence="1">Belongs to the cytochrome P450 family.</text>
</comment>
<keyword evidence="6" id="KW-0812">Transmembrane</keyword>
<dbReference type="GO" id="GO:0044550">
    <property type="term" value="P:secondary metabolite biosynthetic process"/>
    <property type="evidence" value="ECO:0007669"/>
    <property type="project" value="UniProtKB-ARBA"/>
</dbReference>
<protein>
    <recommendedName>
        <fullName evidence="9">Cytochrome P450</fullName>
    </recommendedName>
</protein>
<evidence type="ECO:0008006" key="9">
    <source>
        <dbReference type="Google" id="ProtNLM"/>
    </source>
</evidence>
<keyword evidence="5" id="KW-0408">Iron</keyword>
<evidence type="ECO:0000313" key="8">
    <source>
        <dbReference type="Proteomes" id="UP000636709"/>
    </source>
</evidence>
<proteinExistence type="inferred from homology"/>
<keyword evidence="8" id="KW-1185">Reference proteome</keyword>
<dbReference type="Proteomes" id="UP000636709">
    <property type="component" value="Unassembled WGS sequence"/>
</dbReference>
<evidence type="ECO:0000256" key="2">
    <source>
        <dbReference type="ARBA" id="ARBA00022617"/>
    </source>
</evidence>
<dbReference type="GO" id="GO:0004497">
    <property type="term" value="F:monooxygenase activity"/>
    <property type="evidence" value="ECO:0007669"/>
    <property type="project" value="InterPro"/>
</dbReference>
<dbReference type="GO" id="GO:0005506">
    <property type="term" value="F:iron ion binding"/>
    <property type="evidence" value="ECO:0007669"/>
    <property type="project" value="InterPro"/>
</dbReference>
<dbReference type="GO" id="GO:0020037">
    <property type="term" value="F:heme binding"/>
    <property type="evidence" value="ECO:0007669"/>
    <property type="project" value="InterPro"/>
</dbReference>
<organism evidence="7 8">
    <name type="scientific">Digitaria exilis</name>
    <dbReference type="NCBI Taxonomy" id="1010633"/>
    <lineage>
        <taxon>Eukaryota</taxon>
        <taxon>Viridiplantae</taxon>
        <taxon>Streptophyta</taxon>
        <taxon>Embryophyta</taxon>
        <taxon>Tracheophyta</taxon>
        <taxon>Spermatophyta</taxon>
        <taxon>Magnoliopsida</taxon>
        <taxon>Liliopsida</taxon>
        <taxon>Poales</taxon>
        <taxon>Poaceae</taxon>
        <taxon>PACMAD clade</taxon>
        <taxon>Panicoideae</taxon>
        <taxon>Panicodae</taxon>
        <taxon>Paniceae</taxon>
        <taxon>Anthephorinae</taxon>
        <taxon>Digitaria</taxon>
    </lineage>
</organism>
<gene>
    <name evidence="7" type="ORF">HU200_021551</name>
</gene>
<evidence type="ECO:0000256" key="5">
    <source>
        <dbReference type="ARBA" id="ARBA00023004"/>
    </source>
</evidence>
<keyword evidence="3" id="KW-0479">Metal-binding</keyword>
<evidence type="ECO:0000256" key="3">
    <source>
        <dbReference type="ARBA" id="ARBA00022723"/>
    </source>
</evidence>
<dbReference type="SUPFAM" id="SSF48264">
    <property type="entry name" value="Cytochrome P450"/>
    <property type="match status" value="1"/>
</dbReference>
<keyword evidence="6" id="KW-0472">Membrane</keyword>
<evidence type="ECO:0000313" key="7">
    <source>
        <dbReference type="EMBL" id="KAF8723594.1"/>
    </source>
</evidence>
<sequence length="307" mass="34436">MELAPWASILAVVLATVLVTALFRRNRKSYKLPPGPRAWPVIGNLNLMGPLPHHSLYELSSRYGPLMSLRFGLVPVVVGSSVDAARSILKTNDLAFIDRPRTAAGKYTAYNNSSMLWSPYDDYWRQARKLWQTELLSAKQLKLYEHARGEEVSAMLRDLHAESSSTGAAVALSDHLMMASLNVISRMVLGKKYVVKGSAGGSEDTTTAEEFGWMMEELFFLNGAVNIGDVIPWLNWLDPQGYIGRMKRLSKVLDRFLEKVLDEHDERRRRDGVAFVAKDMVDKLLQLADDPNLKVPITRDGVKAFTL</sequence>
<dbReference type="GO" id="GO:0016705">
    <property type="term" value="F:oxidoreductase activity, acting on paired donors, with incorporation or reduction of molecular oxygen"/>
    <property type="evidence" value="ECO:0007669"/>
    <property type="project" value="InterPro"/>
</dbReference>
<dbReference type="EMBL" id="JACEFO010001666">
    <property type="protein sequence ID" value="KAF8723594.1"/>
    <property type="molecule type" value="Genomic_DNA"/>
</dbReference>
<evidence type="ECO:0000256" key="4">
    <source>
        <dbReference type="ARBA" id="ARBA00023002"/>
    </source>
</evidence>
<feature type="transmembrane region" description="Helical" evidence="6">
    <location>
        <begin position="6"/>
        <end position="23"/>
    </location>
</feature>